<proteinExistence type="predicted"/>
<evidence type="ECO:0000313" key="3">
    <source>
        <dbReference type="Proteomes" id="UP000709295"/>
    </source>
</evidence>
<dbReference type="EMBL" id="JAENGY010001114">
    <property type="protein sequence ID" value="KAG6952416.1"/>
    <property type="molecule type" value="Genomic_DNA"/>
</dbReference>
<comment type="caution">
    <text evidence="2">The sequence shown here is derived from an EMBL/GenBank/DDBJ whole genome shotgun (WGS) entry which is preliminary data.</text>
</comment>
<protein>
    <submittedName>
        <fullName evidence="2">Uncharacterized protein</fullName>
    </submittedName>
</protein>
<dbReference type="AlphaFoldDB" id="A0A8J5J1U6"/>
<dbReference type="Proteomes" id="UP000709295">
    <property type="component" value="Unassembled WGS sequence"/>
</dbReference>
<feature type="compositionally biased region" description="Basic and acidic residues" evidence="1">
    <location>
        <begin position="84"/>
        <end position="98"/>
    </location>
</feature>
<organism evidence="2 3">
    <name type="scientific">Phytophthora aleatoria</name>
    <dbReference type="NCBI Taxonomy" id="2496075"/>
    <lineage>
        <taxon>Eukaryota</taxon>
        <taxon>Sar</taxon>
        <taxon>Stramenopiles</taxon>
        <taxon>Oomycota</taxon>
        <taxon>Peronosporomycetes</taxon>
        <taxon>Peronosporales</taxon>
        <taxon>Peronosporaceae</taxon>
        <taxon>Phytophthora</taxon>
    </lineage>
</organism>
<evidence type="ECO:0000313" key="2">
    <source>
        <dbReference type="EMBL" id="KAG6952416.1"/>
    </source>
</evidence>
<reference evidence="2" key="1">
    <citation type="submission" date="2021-01" db="EMBL/GenBank/DDBJ databases">
        <title>Phytophthora aleatoria, a newly-described species from Pinus radiata is distinct from Phytophthora cactorum isolates based on comparative genomics.</title>
        <authorList>
            <person name="Mcdougal R."/>
            <person name="Panda P."/>
            <person name="Williams N."/>
            <person name="Studholme D.J."/>
        </authorList>
    </citation>
    <scope>NUCLEOTIDE SEQUENCE</scope>
    <source>
        <strain evidence="2">NZFS 4037</strain>
    </source>
</reference>
<keyword evidence="3" id="KW-1185">Reference proteome</keyword>
<feature type="region of interest" description="Disordered" evidence="1">
    <location>
        <begin position="56"/>
        <end position="98"/>
    </location>
</feature>
<name>A0A8J5J1U6_9STRA</name>
<evidence type="ECO:0000256" key="1">
    <source>
        <dbReference type="SAM" id="MobiDB-lite"/>
    </source>
</evidence>
<feature type="compositionally biased region" description="Basic and acidic residues" evidence="1">
    <location>
        <begin position="56"/>
        <end position="65"/>
    </location>
</feature>
<feature type="non-terminal residue" evidence="2">
    <location>
        <position position="1"/>
    </location>
</feature>
<gene>
    <name evidence="2" type="ORF">JG688_00013292</name>
</gene>
<accession>A0A8J5J1U6</accession>
<sequence>FAIKDFVDTSDDELAELMPTRHDENKLRLLQNDLREFKPALKKLQSGILPSLKMEISADDREEPQKCATPVSARASNDEDQDEYDRYGSTDRALRARK</sequence>